<reference evidence="2" key="1">
    <citation type="submission" date="2024-07" db="EMBL/GenBank/DDBJ databases">
        <title>Complete genome sequence of Verrucomicrobiaceae bacterium NT6N.</title>
        <authorList>
            <person name="Huang C."/>
            <person name="Takami H."/>
            <person name="Hamasaki K."/>
        </authorList>
    </citation>
    <scope>NUCLEOTIDE SEQUENCE</scope>
    <source>
        <strain evidence="2">NT6N</strain>
    </source>
</reference>
<protein>
    <recommendedName>
        <fullName evidence="3">ATP-binding protein</fullName>
    </recommendedName>
</protein>
<accession>A0AAT9FHS0</accession>
<evidence type="ECO:0000313" key="2">
    <source>
        <dbReference type="EMBL" id="BDS05499.1"/>
    </source>
</evidence>
<proteinExistence type="predicted"/>
<evidence type="ECO:0000256" key="1">
    <source>
        <dbReference type="SAM" id="MobiDB-lite"/>
    </source>
</evidence>
<dbReference type="SUPFAM" id="SSF55874">
    <property type="entry name" value="ATPase domain of HSP90 chaperone/DNA topoisomerase II/histidine kinase"/>
    <property type="match status" value="1"/>
</dbReference>
<feature type="region of interest" description="Disordered" evidence="1">
    <location>
        <begin position="652"/>
        <end position="671"/>
    </location>
</feature>
<organism evidence="2">
    <name type="scientific">Oceaniferula spumae</name>
    <dbReference type="NCBI Taxonomy" id="2979115"/>
    <lineage>
        <taxon>Bacteria</taxon>
        <taxon>Pseudomonadati</taxon>
        <taxon>Verrucomicrobiota</taxon>
        <taxon>Verrucomicrobiia</taxon>
        <taxon>Verrucomicrobiales</taxon>
        <taxon>Verrucomicrobiaceae</taxon>
        <taxon>Oceaniferula</taxon>
    </lineage>
</organism>
<gene>
    <name evidence="2" type="ORF">NT6N_05390</name>
</gene>
<sequence length="671" mass="75768">MPETTKNGVISLTVEKDFLQRVSSTGAIKALAELIWNGLDSGSDSVQVEFSKNKLGAIDEIRVIDQGSGISYEDSELFFGKLGDSWKKNHGKVNGRALHGKNGQGRLHAFALGSRVAWKTTYKVKDSFNSYQIVGDASSLNRMHATTPKETNKSHLGTIVVISGISEGLGALTSDKAPTEFAKLFAAYLSQYPQVSIILDGETIDPASIQRKKEDRFIKGITLANGNKVDAMVTIIEWAVPTPRAIHLCDKAGVSLHTTDAGIQAPGFQFTAYVNCDHFRELDKENLLSMDDLVPDVNCILNSARNELRGYFRKRAAERARSLVQRWKTEKIYPYEDQGAITAVEETERQVFDILGVTLEEYLPKFEEADHNARKFTFLLLAQALRDNPSSVRKIITDVLSLKQDEQDELAELLEETPLSNIISSASIVANRLNFLVALENLLFDKTTKKKLLERDQLHKILETESWIFDDNFTLAGSEKTLEDVLKIHLSELGKRKDSDVEDKPVLREDDQQGRVDLMLSRTIQPREDEYDHLVVELKRPSQKISSKVLGQIESYAIAVAKDPRFLTEKTRWKFIAISNDMDEHAKRKARQRDKPRGMVFDDGELNIEVWAFEWTEIIANARTRLQFINQSLDYKATRDSSRAYLEKAHAKFLPATNQEDQKDTDEESPQ</sequence>
<dbReference type="Gene3D" id="3.40.1350.10">
    <property type="match status" value="1"/>
</dbReference>
<dbReference type="InterPro" id="IPR011856">
    <property type="entry name" value="tRNA_endonuc-like_dom_sf"/>
</dbReference>
<dbReference type="KEGG" id="osu:NT6N_05390"/>
<dbReference type="Pfam" id="PF13589">
    <property type="entry name" value="HATPase_c_3"/>
    <property type="match status" value="1"/>
</dbReference>
<dbReference type="InterPro" id="IPR036890">
    <property type="entry name" value="HATPase_C_sf"/>
</dbReference>
<name>A0AAT9FHS0_9BACT</name>
<evidence type="ECO:0008006" key="3">
    <source>
        <dbReference type="Google" id="ProtNLM"/>
    </source>
</evidence>
<dbReference type="EMBL" id="AP026866">
    <property type="protein sequence ID" value="BDS05499.1"/>
    <property type="molecule type" value="Genomic_DNA"/>
</dbReference>
<dbReference type="GO" id="GO:0003676">
    <property type="term" value="F:nucleic acid binding"/>
    <property type="evidence" value="ECO:0007669"/>
    <property type="project" value="InterPro"/>
</dbReference>
<dbReference type="Gene3D" id="3.30.565.10">
    <property type="entry name" value="Histidine kinase-like ATPase, C-terminal domain"/>
    <property type="match status" value="1"/>
</dbReference>
<dbReference type="AlphaFoldDB" id="A0AAT9FHS0"/>